<dbReference type="Gene3D" id="1.25.10.10">
    <property type="entry name" value="Leucine-rich Repeat Variant"/>
    <property type="match status" value="1"/>
</dbReference>
<dbReference type="SUPFAM" id="SSF48371">
    <property type="entry name" value="ARM repeat"/>
    <property type="match status" value="1"/>
</dbReference>
<dbReference type="InterPro" id="IPR011989">
    <property type="entry name" value="ARM-like"/>
</dbReference>
<gene>
    <name evidence="2" type="primary">DNAAF5</name>
    <name evidence="2" type="ORF">ILYODFUR_036454</name>
</gene>
<dbReference type="SMART" id="SM01349">
    <property type="entry name" value="TOG"/>
    <property type="match status" value="1"/>
</dbReference>
<evidence type="ECO:0000313" key="3">
    <source>
        <dbReference type="Proteomes" id="UP001482620"/>
    </source>
</evidence>
<reference evidence="2 3" key="1">
    <citation type="submission" date="2021-06" db="EMBL/GenBank/DDBJ databases">
        <authorList>
            <person name="Palmer J.M."/>
        </authorList>
    </citation>
    <scope>NUCLEOTIDE SEQUENCE [LARGE SCALE GENOMIC DNA]</scope>
    <source>
        <strain evidence="3">if_2019</strain>
        <tissue evidence="2">Muscle</tissue>
    </source>
</reference>
<dbReference type="PANTHER" id="PTHR16216">
    <property type="entry name" value="DYNEIN ASSEMBLY FACTOR 5, AXONEMAL"/>
    <property type="match status" value="1"/>
</dbReference>
<accession>A0ABV0TE07</accession>
<name>A0ABV0TE07_9TELE</name>
<organism evidence="2 3">
    <name type="scientific">Ilyodon furcidens</name>
    <name type="common">goldbreast splitfin</name>
    <dbReference type="NCBI Taxonomy" id="33524"/>
    <lineage>
        <taxon>Eukaryota</taxon>
        <taxon>Metazoa</taxon>
        <taxon>Chordata</taxon>
        <taxon>Craniata</taxon>
        <taxon>Vertebrata</taxon>
        <taxon>Euteleostomi</taxon>
        <taxon>Actinopterygii</taxon>
        <taxon>Neopterygii</taxon>
        <taxon>Teleostei</taxon>
        <taxon>Neoteleostei</taxon>
        <taxon>Acanthomorphata</taxon>
        <taxon>Ovalentaria</taxon>
        <taxon>Atherinomorphae</taxon>
        <taxon>Cyprinodontiformes</taxon>
        <taxon>Goodeidae</taxon>
        <taxon>Ilyodon</taxon>
    </lineage>
</organism>
<evidence type="ECO:0000313" key="2">
    <source>
        <dbReference type="EMBL" id="MEQ2231139.1"/>
    </source>
</evidence>
<comment type="caution">
    <text evidence="2">The sequence shown here is derived from an EMBL/GenBank/DDBJ whole genome shotgun (WGS) entry which is preliminary data.</text>
</comment>
<protein>
    <submittedName>
        <fullName evidence="2">Dynein assembly factor 5, axonemal</fullName>
    </submittedName>
</protein>
<keyword evidence="3" id="KW-1185">Reference proteome</keyword>
<proteinExistence type="predicted"/>
<dbReference type="InterPro" id="IPR034085">
    <property type="entry name" value="TOG"/>
</dbReference>
<sequence>MAATGDEHAASEILRGISRHLNCLNEDNKATRKRALESIKQQTVNKGLPRGVLQEVFSSLLKPLLKCLSDPVEKCRETTIATITEFIRCVPKPEESLPYLMPCLAQRFGDKEILEPSEELRLSAVEMLTLTVDVCGTHLTHYLNETINILLRTIVDPFPDVRKESCKCTVSFAKSVPEHFHMQAESLVKPLMQTITHQHSRVRVSAIEATGAVIQHGSGKNLDDVVSHLAQRLFDDSPQVLLSLLSVF</sequence>
<dbReference type="Proteomes" id="UP001482620">
    <property type="component" value="Unassembled WGS sequence"/>
</dbReference>
<evidence type="ECO:0000259" key="1">
    <source>
        <dbReference type="SMART" id="SM01349"/>
    </source>
</evidence>
<dbReference type="EMBL" id="JAHRIQ010030592">
    <property type="protein sequence ID" value="MEQ2231139.1"/>
    <property type="molecule type" value="Genomic_DNA"/>
</dbReference>
<dbReference type="InterPro" id="IPR057978">
    <property type="entry name" value="TPR_DAAF5"/>
</dbReference>
<feature type="domain" description="TOG" evidence="1">
    <location>
        <begin position="6"/>
        <end position="243"/>
    </location>
</feature>
<dbReference type="InterPro" id="IPR052623">
    <property type="entry name" value="DAAF5"/>
</dbReference>
<dbReference type="PANTHER" id="PTHR16216:SF2">
    <property type="entry name" value="DYNEIN AXONEMAL ASSEMBLY FACTOR 5"/>
    <property type="match status" value="1"/>
</dbReference>
<dbReference type="InterPro" id="IPR016024">
    <property type="entry name" value="ARM-type_fold"/>
</dbReference>
<dbReference type="Pfam" id="PF25757">
    <property type="entry name" value="TPR_DNAAF5"/>
    <property type="match status" value="1"/>
</dbReference>